<organism evidence="1 2">
    <name type="scientific">Microlunatus ginsengisoli</name>
    <dbReference type="NCBI Taxonomy" id="363863"/>
    <lineage>
        <taxon>Bacteria</taxon>
        <taxon>Bacillati</taxon>
        <taxon>Actinomycetota</taxon>
        <taxon>Actinomycetes</taxon>
        <taxon>Propionibacteriales</taxon>
        <taxon>Propionibacteriaceae</taxon>
        <taxon>Microlunatus</taxon>
    </lineage>
</organism>
<dbReference type="RefSeq" id="WP_344807645.1">
    <property type="nucleotide sequence ID" value="NZ_BAABAB010000029.1"/>
</dbReference>
<dbReference type="PANTHER" id="PTHR36848">
    <property type="entry name" value="DNA-BINDING PROTEIN (PUTATIVE SECRETED PROTEIN)-RELATED"/>
    <property type="match status" value="1"/>
</dbReference>
<keyword evidence="1" id="KW-0378">Hydrolase</keyword>
<sequence>MTPTPTALSELRRTFADPPADARPMMRWWWFGPDVTRDDIDRDLTAMAAAGVGGVEATCVYPLSADPDRYLSDAHLAALRHAAERAGELGLRFDLTLGTGWSFGGPHITPPYAARWLDWTYREIGPDAFEAPRRGWPEELIVGAYVGNGSLQERPDSYVPVPVTDDDIRVPAGVGPRVLLTATARPTGQNVKRAAFGAEGPVFDHYSAEATRLHLDAVGGPMVDAVGAERIGSVFCDSLEVYAADWTPALPEEFAARRGYRCEDRLWLLVTEHPDAAAFKTDYFRTLTELCEENFLVPMADWAHRRGLRLRVQSYGEPPVSLSSYRHVDLVEGEQWGWTRLPMTKWASSAAHHLGRDVVSSETWTWIHAPSFRATPLDLKGEAHEHALLGINQFIGHGWPCRSARTPGLGWLFYASGAFDDRNAWWPAMPGLMRYLQRLSWVLRQGEPVRDVLLYLPTADAYARFLPSIDLYTVSTELIPPEVPRALRQAGYDFDLVDDHFLAEREPALRPTVVLPFGAHLPAETRDRLAAIEAAGGLVVTADGGGDWLADLAAARSSDVVLTPASPDVGAVHRTTGEIDIWFLANTGPHSRRLSALFRDAPGRIERWDLSSGTVTPCVAGPDGIALDLAPYQGVVLVGHGAEEAGDGPDEAAEAAPGGSEVGLVDWRLESAHGTDLGPVSLPHRWEDDPRVGSAFSGTMSYTARLEDLPAGSAVLDFGPGEPDESEIALGAMEVGVYRARISPPVREVVEVLLDGRSLGVVWDAPWQIDLGEVRPGSTLTLRVSNTTANALAADPTVPQWAAEAERLHGRRFRMQALDRTLGGVSSGLARIPTLRG</sequence>
<comment type="caution">
    <text evidence="1">The sequence shown here is derived from an EMBL/GenBank/DDBJ whole genome shotgun (WGS) entry which is preliminary data.</text>
</comment>
<proteinExistence type="predicted"/>
<dbReference type="Pfam" id="PF17132">
    <property type="entry name" value="Glyco_hydro_106"/>
    <property type="match status" value="2"/>
</dbReference>
<evidence type="ECO:0000313" key="1">
    <source>
        <dbReference type="EMBL" id="GAA3632419.1"/>
    </source>
</evidence>
<dbReference type="PANTHER" id="PTHR36848:SF2">
    <property type="entry name" value="SECRETED PROTEIN"/>
    <property type="match status" value="1"/>
</dbReference>
<dbReference type="GO" id="GO:0016787">
    <property type="term" value="F:hydrolase activity"/>
    <property type="evidence" value="ECO:0007669"/>
    <property type="project" value="UniProtKB-KW"/>
</dbReference>
<dbReference type="InterPro" id="IPR053161">
    <property type="entry name" value="Ulvan_degrading_GH"/>
</dbReference>
<dbReference type="EMBL" id="BAABAB010000029">
    <property type="protein sequence ID" value="GAA3632419.1"/>
    <property type="molecule type" value="Genomic_DNA"/>
</dbReference>
<gene>
    <name evidence="1" type="ORF">GCM10022236_38690</name>
</gene>
<accession>A0ABP7AI35</accession>
<keyword evidence="2" id="KW-1185">Reference proteome</keyword>
<reference evidence="2" key="1">
    <citation type="journal article" date="2019" name="Int. J. Syst. Evol. Microbiol.">
        <title>The Global Catalogue of Microorganisms (GCM) 10K type strain sequencing project: providing services to taxonomists for standard genome sequencing and annotation.</title>
        <authorList>
            <consortium name="The Broad Institute Genomics Platform"/>
            <consortium name="The Broad Institute Genome Sequencing Center for Infectious Disease"/>
            <person name="Wu L."/>
            <person name="Ma J."/>
        </authorList>
    </citation>
    <scope>NUCLEOTIDE SEQUENCE [LARGE SCALE GENOMIC DNA]</scope>
    <source>
        <strain evidence="2">JCM 16929</strain>
    </source>
</reference>
<dbReference type="Proteomes" id="UP001501490">
    <property type="component" value="Unassembled WGS sequence"/>
</dbReference>
<evidence type="ECO:0000313" key="2">
    <source>
        <dbReference type="Proteomes" id="UP001501490"/>
    </source>
</evidence>
<name>A0ABP7AI35_9ACTN</name>
<protein>
    <submittedName>
        <fullName evidence="1">Glycosyl hydrolase</fullName>
    </submittedName>
</protein>